<evidence type="ECO:0000256" key="4">
    <source>
        <dbReference type="ARBA" id="ARBA00023163"/>
    </source>
</evidence>
<dbReference type="Gene3D" id="1.10.10.10">
    <property type="entry name" value="Winged helix-like DNA-binding domain superfamily/Winged helix DNA-binding domain"/>
    <property type="match status" value="1"/>
</dbReference>
<keyword evidence="3" id="KW-0805">Transcription regulation</keyword>
<dbReference type="SMART" id="SM01012">
    <property type="entry name" value="ANTAR"/>
    <property type="match status" value="1"/>
</dbReference>
<keyword evidence="1" id="KW-0808">Transferase</keyword>
<dbReference type="InterPro" id="IPR003018">
    <property type="entry name" value="GAF"/>
</dbReference>
<name>A0A918V9W4_9ACTN</name>
<dbReference type="Pfam" id="PF13185">
    <property type="entry name" value="GAF_2"/>
    <property type="match status" value="1"/>
</dbReference>
<dbReference type="InterPro" id="IPR029016">
    <property type="entry name" value="GAF-like_dom_sf"/>
</dbReference>
<evidence type="ECO:0000256" key="1">
    <source>
        <dbReference type="ARBA" id="ARBA00022679"/>
    </source>
</evidence>
<gene>
    <name evidence="7" type="ORF">GCM10010389_20470</name>
</gene>
<accession>A0A918V9W4</accession>
<feature type="compositionally biased region" description="Basic and acidic residues" evidence="5">
    <location>
        <begin position="13"/>
        <end position="41"/>
    </location>
</feature>
<dbReference type="Gene3D" id="3.30.450.40">
    <property type="match status" value="1"/>
</dbReference>
<proteinExistence type="predicted"/>
<dbReference type="InterPro" id="IPR036388">
    <property type="entry name" value="WH-like_DNA-bd_sf"/>
</dbReference>
<dbReference type="Proteomes" id="UP000623010">
    <property type="component" value="Unassembled WGS sequence"/>
</dbReference>
<reference evidence="7" key="2">
    <citation type="submission" date="2020-09" db="EMBL/GenBank/DDBJ databases">
        <authorList>
            <person name="Sun Q."/>
            <person name="Ohkuma M."/>
        </authorList>
    </citation>
    <scope>NUCLEOTIDE SEQUENCE</scope>
    <source>
        <strain evidence="7">JCM 5016</strain>
    </source>
</reference>
<sequence>MEARARAAGSAPDAKEAVAVRPRDHAEGAPGEDGRAGRRDGNPPSCSGTGPSGGAESGGTDAAEVIAEAVRDVPPAEVPRRLCGVAVRLLPLRGASVSLRAEGMPVQLGASDATAARLGEVQATLGDGPCLHAAAIGAPVLATDLADGPEARRWPVFAQQAAEAGVQAVYSFPLGNDAVCVGTLDLYSAEPRVLSPPELRTAHLVAGVMTLALMALPHAGDDEEETSWLSALAADHDEVQQAIGMIMAQLGIDADEALARLRAHAFARGRTALDVAHEVITQRKRFDRD</sequence>
<dbReference type="Pfam" id="PF03861">
    <property type="entry name" value="ANTAR"/>
    <property type="match status" value="1"/>
</dbReference>
<keyword evidence="8" id="KW-1185">Reference proteome</keyword>
<dbReference type="EMBL" id="BMWH01000005">
    <property type="protein sequence ID" value="GGZ82408.1"/>
    <property type="molecule type" value="Genomic_DNA"/>
</dbReference>
<dbReference type="GO" id="GO:0016301">
    <property type="term" value="F:kinase activity"/>
    <property type="evidence" value="ECO:0007669"/>
    <property type="project" value="UniProtKB-KW"/>
</dbReference>
<comment type="caution">
    <text evidence="7">The sequence shown here is derived from an EMBL/GenBank/DDBJ whole genome shotgun (WGS) entry which is preliminary data.</text>
</comment>
<dbReference type="SUPFAM" id="SSF52172">
    <property type="entry name" value="CheY-like"/>
    <property type="match status" value="1"/>
</dbReference>
<protein>
    <recommendedName>
        <fullName evidence="6">ANTAR domain-containing protein</fullName>
    </recommendedName>
</protein>
<dbReference type="SUPFAM" id="SSF55781">
    <property type="entry name" value="GAF domain-like"/>
    <property type="match status" value="1"/>
</dbReference>
<dbReference type="InterPro" id="IPR011006">
    <property type="entry name" value="CheY-like_superfamily"/>
</dbReference>
<evidence type="ECO:0000256" key="5">
    <source>
        <dbReference type="SAM" id="MobiDB-lite"/>
    </source>
</evidence>
<feature type="region of interest" description="Disordered" evidence="5">
    <location>
        <begin position="1"/>
        <end position="60"/>
    </location>
</feature>
<organism evidence="7 8">
    <name type="scientific">Streptomyces echinoruber</name>
    <dbReference type="NCBI Taxonomy" id="68898"/>
    <lineage>
        <taxon>Bacteria</taxon>
        <taxon>Bacillati</taxon>
        <taxon>Actinomycetota</taxon>
        <taxon>Actinomycetes</taxon>
        <taxon>Kitasatosporales</taxon>
        <taxon>Streptomycetaceae</taxon>
        <taxon>Streptomyces</taxon>
    </lineage>
</organism>
<feature type="domain" description="ANTAR" evidence="6">
    <location>
        <begin position="219"/>
        <end position="280"/>
    </location>
</feature>
<dbReference type="AlphaFoldDB" id="A0A918V9W4"/>
<dbReference type="GO" id="GO:0003723">
    <property type="term" value="F:RNA binding"/>
    <property type="evidence" value="ECO:0007669"/>
    <property type="project" value="InterPro"/>
</dbReference>
<keyword evidence="2" id="KW-0418">Kinase</keyword>
<reference evidence="7" key="1">
    <citation type="journal article" date="2014" name="Int. J. Syst. Evol. Microbiol.">
        <title>Complete genome sequence of Corynebacterium casei LMG S-19264T (=DSM 44701T), isolated from a smear-ripened cheese.</title>
        <authorList>
            <consortium name="US DOE Joint Genome Institute (JGI-PGF)"/>
            <person name="Walter F."/>
            <person name="Albersmeier A."/>
            <person name="Kalinowski J."/>
            <person name="Ruckert C."/>
        </authorList>
    </citation>
    <scope>NUCLEOTIDE SEQUENCE</scope>
    <source>
        <strain evidence="7">JCM 5016</strain>
    </source>
</reference>
<keyword evidence="4" id="KW-0804">Transcription</keyword>
<evidence type="ECO:0000259" key="6">
    <source>
        <dbReference type="PROSITE" id="PS50921"/>
    </source>
</evidence>
<evidence type="ECO:0000256" key="2">
    <source>
        <dbReference type="ARBA" id="ARBA00022777"/>
    </source>
</evidence>
<dbReference type="InterPro" id="IPR005561">
    <property type="entry name" value="ANTAR"/>
</dbReference>
<dbReference type="PROSITE" id="PS50921">
    <property type="entry name" value="ANTAR"/>
    <property type="match status" value="1"/>
</dbReference>
<evidence type="ECO:0000256" key="3">
    <source>
        <dbReference type="ARBA" id="ARBA00023015"/>
    </source>
</evidence>
<evidence type="ECO:0000313" key="8">
    <source>
        <dbReference type="Proteomes" id="UP000623010"/>
    </source>
</evidence>
<evidence type="ECO:0000313" key="7">
    <source>
        <dbReference type="EMBL" id="GGZ82408.1"/>
    </source>
</evidence>